<proteinExistence type="predicted"/>
<evidence type="ECO:0000313" key="2">
    <source>
        <dbReference type="EMBL" id="WVZ25910.1"/>
    </source>
</evidence>
<dbReference type="AlphaFoldDB" id="A0AAQ3PH37"/>
<gene>
    <name evidence="2" type="ORF">V8G54_004454</name>
</gene>
<feature type="region of interest" description="Disordered" evidence="1">
    <location>
        <begin position="95"/>
        <end position="130"/>
    </location>
</feature>
<protein>
    <submittedName>
        <fullName evidence="2">Uncharacterized protein</fullName>
    </submittedName>
</protein>
<feature type="compositionally biased region" description="Basic and acidic residues" evidence="1">
    <location>
        <begin position="121"/>
        <end position="130"/>
    </location>
</feature>
<evidence type="ECO:0000313" key="3">
    <source>
        <dbReference type="Proteomes" id="UP001374535"/>
    </source>
</evidence>
<organism evidence="2 3">
    <name type="scientific">Vigna mungo</name>
    <name type="common">Black gram</name>
    <name type="synonym">Phaseolus mungo</name>
    <dbReference type="NCBI Taxonomy" id="3915"/>
    <lineage>
        <taxon>Eukaryota</taxon>
        <taxon>Viridiplantae</taxon>
        <taxon>Streptophyta</taxon>
        <taxon>Embryophyta</taxon>
        <taxon>Tracheophyta</taxon>
        <taxon>Spermatophyta</taxon>
        <taxon>Magnoliopsida</taxon>
        <taxon>eudicotyledons</taxon>
        <taxon>Gunneridae</taxon>
        <taxon>Pentapetalae</taxon>
        <taxon>rosids</taxon>
        <taxon>fabids</taxon>
        <taxon>Fabales</taxon>
        <taxon>Fabaceae</taxon>
        <taxon>Papilionoideae</taxon>
        <taxon>50 kb inversion clade</taxon>
        <taxon>NPAAA clade</taxon>
        <taxon>indigoferoid/millettioid clade</taxon>
        <taxon>Phaseoleae</taxon>
        <taxon>Vigna</taxon>
    </lineage>
</organism>
<dbReference type="Proteomes" id="UP001374535">
    <property type="component" value="Chromosome 1"/>
</dbReference>
<reference evidence="2 3" key="1">
    <citation type="journal article" date="2023" name="Life. Sci Alliance">
        <title>Evolutionary insights into 3D genome organization and epigenetic landscape of Vigna mungo.</title>
        <authorList>
            <person name="Junaid A."/>
            <person name="Singh B."/>
            <person name="Bhatia S."/>
        </authorList>
    </citation>
    <scope>NUCLEOTIDE SEQUENCE [LARGE SCALE GENOMIC DNA]</scope>
    <source>
        <strain evidence="2">Urdbean</strain>
    </source>
</reference>
<dbReference type="EMBL" id="CP144700">
    <property type="protein sequence ID" value="WVZ25910.1"/>
    <property type="molecule type" value="Genomic_DNA"/>
</dbReference>
<feature type="compositionally biased region" description="Basic and acidic residues" evidence="1">
    <location>
        <begin position="99"/>
        <end position="108"/>
    </location>
</feature>
<evidence type="ECO:0000256" key="1">
    <source>
        <dbReference type="SAM" id="MobiDB-lite"/>
    </source>
</evidence>
<sequence length="130" mass="14746">MASQEKQVFYVTDFGDSRWSVVLQGRTMHCTDDNFVLDISESPSLSSNMPNLDVNNEVDDIHALRDDHHEGLCEMFGDAPSGDLPPSQTFALLGKTKTKTREQLRHQEDDTDSSYRKQKLTRTDTELHSS</sequence>
<accession>A0AAQ3PH37</accession>
<keyword evidence="3" id="KW-1185">Reference proteome</keyword>
<name>A0AAQ3PH37_VIGMU</name>